<dbReference type="AlphaFoldDB" id="Q1YQN4"/>
<name>Q1YQN4_9GAMM</name>
<protein>
    <recommendedName>
        <fullName evidence="3">Lipoprotein</fullName>
    </recommendedName>
</protein>
<dbReference type="HOGENOM" id="CLU_1065148_0_0_6"/>
<sequence>MNKLLAASFTVLALAGCSNDPAPEAAAAPDVAVAAEAMTFDMVGQVFFNEFIPCTAGPDFSEATVDAMVAEWRASGIAGEILGAWGYAPASENNRFQNGWWELQWSSKEAADAGWRQWAASDVAQAWSSKHENVMVCDAASRVSWDFNFPRDPYSFGDIDESGQFVSAFLPCQLNEGKTMDDLNVAIAAYNTFLDAIPVTENSFYSYGIYASNSDASEVDIYWGNFHPSFERMALADATWMANGGETKAQMEAVMTCDTPDVHNAKLFYNPEDPDFS</sequence>
<dbReference type="Proteomes" id="UP000005555">
    <property type="component" value="Unassembled WGS sequence"/>
</dbReference>
<keyword evidence="2" id="KW-1185">Reference proteome</keyword>
<reference evidence="1 2" key="1">
    <citation type="submission" date="2006-03" db="EMBL/GenBank/DDBJ databases">
        <authorList>
            <person name="Giovannoni S.J."/>
            <person name="Cho J.-C."/>
            <person name="Ferriera S."/>
            <person name="Johnson J."/>
            <person name="Kravitz S."/>
            <person name="Halpern A."/>
            <person name="Remington K."/>
            <person name="Beeson K."/>
            <person name="Tran B."/>
            <person name="Rogers Y.-H."/>
            <person name="Friedman R."/>
            <person name="Venter J.C."/>
        </authorList>
    </citation>
    <scope>NUCLEOTIDE SEQUENCE [LARGE SCALE GENOMIC DNA]</scope>
    <source>
        <strain evidence="1 2">HTCC2207</strain>
    </source>
</reference>
<evidence type="ECO:0008006" key="3">
    <source>
        <dbReference type="Google" id="ProtNLM"/>
    </source>
</evidence>
<dbReference type="STRING" id="314287.GB2207_06733"/>
<comment type="caution">
    <text evidence="1">The sequence shown here is derived from an EMBL/GenBank/DDBJ whole genome shotgun (WGS) entry which is preliminary data.</text>
</comment>
<dbReference type="PROSITE" id="PS51257">
    <property type="entry name" value="PROKAR_LIPOPROTEIN"/>
    <property type="match status" value="1"/>
</dbReference>
<proteinExistence type="predicted"/>
<dbReference type="OrthoDB" id="5721973at2"/>
<evidence type="ECO:0000313" key="1">
    <source>
        <dbReference type="EMBL" id="EAS46527.1"/>
    </source>
</evidence>
<organism evidence="1 2">
    <name type="scientific">gamma proteobacterium HTCC2207</name>
    <dbReference type="NCBI Taxonomy" id="314287"/>
    <lineage>
        <taxon>Bacteria</taxon>
        <taxon>Pseudomonadati</taxon>
        <taxon>Pseudomonadota</taxon>
        <taxon>Gammaproteobacteria</taxon>
        <taxon>Cellvibrionales</taxon>
        <taxon>Porticoccaceae</taxon>
        <taxon>SAR92 clade</taxon>
    </lineage>
</organism>
<accession>Q1YQN4</accession>
<dbReference type="EMBL" id="AAPI01000006">
    <property type="protein sequence ID" value="EAS46527.1"/>
    <property type="molecule type" value="Genomic_DNA"/>
</dbReference>
<gene>
    <name evidence="1" type="ORF">GB2207_06733</name>
</gene>
<evidence type="ECO:0000313" key="2">
    <source>
        <dbReference type="Proteomes" id="UP000005555"/>
    </source>
</evidence>